<evidence type="ECO:0000313" key="4">
    <source>
        <dbReference type="EMBL" id="THH10342.1"/>
    </source>
</evidence>
<organism evidence="4 5">
    <name type="scientific">Phellinidium pouzarii</name>
    <dbReference type="NCBI Taxonomy" id="167371"/>
    <lineage>
        <taxon>Eukaryota</taxon>
        <taxon>Fungi</taxon>
        <taxon>Dikarya</taxon>
        <taxon>Basidiomycota</taxon>
        <taxon>Agaricomycotina</taxon>
        <taxon>Agaricomycetes</taxon>
        <taxon>Hymenochaetales</taxon>
        <taxon>Hymenochaetaceae</taxon>
        <taxon>Phellinidium</taxon>
    </lineage>
</organism>
<feature type="region of interest" description="Disordered" evidence="2">
    <location>
        <begin position="105"/>
        <end position="128"/>
    </location>
</feature>
<evidence type="ECO:0000256" key="1">
    <source>
        <dbReference type="SAM" id="Coils"/>
    </source>
</evidence>
<feature type="domain" description="DUF8191" evidence="3">
    <location>
        <begin position="377"/>
        <end position="451"/>
    </location>
</feature>
<keyword evidence="1" id="KW-0175">Coiled coil</keyword>
<reference evidence="4 5" key="1">
    <citation type="submission" date="2019-02" db="EMBL/GenBank/DDBJ databases">
        <title>Genome sequencing of the rare red list fungi Phellinidium pouzarii.</title>
        <authorList>
            <person name="Buettner E."/>
            <person name="Kellner H."/>
        </authorList>
    </citation>
    <scope>NUCLEOTIDE SEQUENCE [LARGE SCALE GENOMIC DNA]</scope>
    <source>
        <strain evidence="4 5">DSM 108285</strain>
    </source>
</reference>
<dbReference type="Pfam" id="PF26609">
    <property type="entry name" value="DUF8191"/>
    <property type="match status" value="1"/>
</dbReference>
<dbReference type="Gene3D" id="3.30.40.10">
    <property type="entry name" value="Zinc/RING finger domain, C3HC4 (zinc finger)"/>
    <property type="match status" value="1"/>
</dbReference>
<evidence type="ECO:0000259" key="3">
    <source>
        <dbReference type="Pfam" id="PF26609"/>
    </source>
</evidence>
<dbReference type="OrthoDB" id="6105938at2759"/>
<gene>
    <name evidence="4" type="ORF">EW145_g1378</name>
</gene>
<accession>A0A4S4LEN5</accession>
<dbReference type="Proteomes" id="UP000308199">
    <property type="component" value="Unassembled WGS sequence"/>
</dbReference>
<feature type="compositionally biased region" description="Basic and acidic residues" evidence="2">
    <location>
        <begin position="49"/>
        <end position="59"/>
    </location>
</feature>
<feature type="compositionally biased region" description="Polar residues" evidence="2">
    <location>
        <begin position="107"/>
        <end position="128"/>
    </location>
</feature>
<evidence type="ECO:0000256" key="2">
    <source>
        <dbReference type="SAM" id="MobiDB-lite"/>
    </source>
</evidence>
<proteinExistence type="predicted"/>
<comment type="caution">
    <text evidence="4">The sequence shown here is derived from an EMBL/GenBank/DDBJ whole genome shotgun (WGS) entry which is preliminary data.</text>
</comment>
<dbReference type="EMBL" id="SGPK01000038">
    <property type="protein sequence ID" value="THH10342.1"/>
    <property type="molecule type" value="Genomic_DNA"/>
</dbReference>
<keyword evidence="5" id="KW-1185">Reference proteome</keyword>
<evidence type="ECO:0000313" key="5">
    <source>
        <dbReference type="Proteomes" id="UP000308199"/>
    </source>
</evidence>
<dbReference type="AlphaFoldDB" id="A0A4S4LEN5"/>
<dbReference type="InterPro" id="IPR013083">
    <property type="entry name" value="Znf_RING/FYVE/PHD"/>
</dbReference>
<name>A0A4S4LEN5_9AGAM</name>
<feature type="region of interest" description="Disordered" evidence="2">
    <location>
        <begin position="1"/>
        <end position="59"/>
    </location>
</feature>
<feature type="coiled-coil region" evidence="1">
    <location>
        <begin position="175"/>
        <end position="223"/>
    </location>
</feature>
<dbReference type="InterPro" id="IPR058504">
    <property type="entry name" value="DUF8191"/>
</dbReference>
<sequence>MPFGRSTIGEIKMTRPFTEERDRSRGKRVASTDVASQHSYIGGSSCRPHSADSRRTKEGDVASLLTGRKRKAGLMDEGSKSPVAGLSSLSFAQIVKPRRHKVAKCSASVTNEATDNQPTQSTTHMPSRYATLSTEEDSATRLGRVLMTSTKQRKARSLTRSVPVLGPDIHVKPEVEGLKKDILKLQKQVELSRKAAANQAQAMEDLKRELSAIKKMSRKQVNQIDKLKASGKKSEDILNTIQGHLQCQICLEFLLKPFTLVAPFINEAESTFTDLTFDPDPWRGIFPSEIDILDEDDTYDEFADAYDSDADSASSIDARYLGLRIFSDEDDGDEENENSESGLSSMNMVLPAWAPAFCRATVTRSVYPHLSVEHFQLLQRGATLPMVERWSMRLETEEGIVAWLESGAELYLGWNIILPEDDHPDGRGFMAWVENSIVGDPESWLCDNRDHSLIYRRLVPEDVGTEILGPDSDDESDDGL</sequence>
<protein>
    <recommendedName>
        <fullName evidence="3">DUF8191 domain-containing protein</fullName>
    </recommendedName>
</protein>